<keyword evidence="8" id="KW-0249">Electron transport</keyword>
<proteinExistence type="predicted"/>
<keyword evidence="20" id="KW-1185">Reference proteome</keyword>
<dbReference type="Proteomes" id="UP000472580">
    <property type="component" value="Unassembled WGS sequence"/>
</dbReference>
<dbReference type="GO" id="GO:0009325">
    <property type="term" value="C:nitrate reductase complex"/>
    <property type="evidence" value="ECO:0007669"/>
    <property type="project" value="InterPro"/>
</dbReference>
<organism evidence="19 20">
    <name type="scientific">Parasutterella muris</name>
    <dbReference type="NCBI Taxonomy" id="2565572"/>
    <lineage>
        <taxon>Bacteria</taxon>
        <taxon>Pseudomonadati</taxon>
        <taxon>Pseudomonadota</taxon>
        <taxon>Betaproteobacteria</taxon>
        <taxon>Burkholderiales</taxon>
        <taxon>Sutterellaceae</taxon>
        <taxon>Parasutterella</taxon>
    </lineage>
</organism>
<evidence type="ECO:0000256" key="9">
    <source>
        <dbReference type="ARBA" id="ARBA00022989"/>
    </source>
</evidence>
<dbReference type="SUPFAM" id="SSF103501">
    <property type="entry name" value="Respiratory nitrate reductase 1 gamma chain"/>
    <property type="match status" value="1"/>
</dbReference>
<gene>
    <name evidence="19" type="primary">narI</name>
    <name evidence="19" type="ORF">E5987_11980</name>
</gene>
<dbReference type="GO" id="GO:0020037">
    <property type="term" value="F:heme binding"/>
    <property type="evidence" value="ECO:0007669"/>
    <property type="project" value="TreeGrafter"/>
</dbReference>
<comment type="catalytic activity">
    <reaction evidence="14">
        <text>nitrate + a quinol = a quinone + nitrite + H2O</text>
        <dbReference type="Rhea" id="RHEA:56144"/>
        <dbReference type="ChEBI" id="CHEBI:15377"/>
        <dbReference type="ChEBI" id="CHEBI:16301"/>
        <dbReference type="ChEBI" id="CHEBI:17632"/>
        <dbReference type="ChEBI" id="CHEBI:24646"/>
        <dbReference type="ChEBI" id="CHEBI:132124"/>
        <dbReference type="EC" id="1.7.5.1"/>
    </reaction>
</comment>
<feature type="transmembrane region" description="Helical" evidence="17">
    <location>
        <begin position="194"/>
        <end position="223"/>
    </location>
</feature>
<evidence type="ECO:0000256" key="7">
    <source>
        <dbReference type="ARBA" id="ARBA00022723"/>
    </source>
</evidence>
<comment type="subcellular location">
    <subcellularLocation>
        <location evidence="1">Cell membrane</location>
        <topology evidence="1">Multi-pass membrane protein</topology>
    </subcellularLocation>
</comment>
<dbReference type="PANTHER" id="PTHR30598:SF3">
    <property type="entry name" value="RESPIRATORY NITRATE REDUCTASE 1 GAMMA CHAIN"/>
    <property type="match status" value="1"/>
</dbReference>
<evidence type="ECO:0000313" key="20">
    <source>
        <dbReference type="Proteomes" id="UP000472580"/>
    </source>
</evidence>
<dbReference type="NCBIfam" id="TIGR00351">
    <property type="entry name" value="narI"/>
    <property type="match status" value="1"/>
</dbReference>
<evidence type="ECO:0000313" key="19">
    <source>
        <dbReference type="EMBL" id="MVX57899.1"/>
    </source>
</evidence>
<keyword evidence="6 17" id="KW-0812">Transmembrane</keyword>
<dbReference type="GO" id="GO:0005886">
    <property type="term" value="C:plasma membrane"/>
    <property type="evidence" value="ECO:0007669"/>
    <property type="project" value="UniProtKB-SubCell"/>
</dbReference>
<evidence type="ECO:0000256" key="5">
    <source>
        <dbReference type="ARBA" id="ARBA00022617"/>
    </source>
</evidence>
<evidence type="ECO:0000256" key="6">
    <source>
        <dbReference type="ARBA" id="ARBA00022692"/>
    </source>
</evidence>
<evidence type="ECO:0000256" key="3">
    <source>
        <dbReference type="ARBA" id="ARBA00022448"/>
    </source>
</evidence>
<evidence type="ECO:0000256" key="17">
    <source>
        <dbReference type="SAM" id="Phobius"/>
    </source>
</evidence>
<evidence type="ECO:0000256" key="2">
    <source>
        <dbReference type="ARBA" id="ARBA00012500"/>
    </source>
</evidence>
<dbReference type="EMBL" id="WSRP01000055">
    <property type="protein sequence ID" value="MVX57899.1"/>
    <property type="molecule type" value="Genomic_DNA"/>
</dbReference>
<feature type="binding site" description="axial binding residue" evidence="16">
    <location>
        <position position="193"/>
    </location>
    <ligand>
        <name>heme b</name>
        <dbReference type="ChEBI" id="CHEBI:60344"/>
        <label>1</label>
    </ligand>
    <ligandPart>
        <name>Fe</name>
        <dbReference type="ChEBI" id="CHEBI:18248"/>
    </ligandPart>
</feature>
<evidence type="ECO:0000259" key="18">
    <source>
        <dbReference type="Pfam" id="PF02665"/>
    </source>
</evidence>
<dbReference type="InterPro" id="IPR036197">
    <property type="entry name" value="NarG-like_sf"/>
</dbReference>
<dbReference type="GO" id="GO:0019645">
    <property type="term" value="P:anaerobic electron transport chain"/>
    <property type="evidence" value="ECO:0007669"/>
    <property type="project" value="TreeGrafter"/>
</dbReference>
<keyword evidence="10 19" id="KW-0560">Oxidoreductase</keyword>
<dbReference type="AlphaFoldDB" id="A0A6L6YLY3"/>
<dbReference type="PANTHER" id="PTHR30598">
    <property type="entry name" value="NITRATE REDUCTASE PRIVATE CHAPERONE, REDOX ENZYME MATURATION PROTEIN REMP FAMILY"/>
    <property type="match status" value="1"/>
</dbReference>
<dbReference type="Gene3D" id="1.20.950.20">
    <property type="entry name" value="Transmembrane di-heme cytochromes, Chain C"/>
    <property type="match status" value="1"/>
</dbReference>
<dbReference type="Pfam" id="PF02665">
    <property type="entry name" value="Nitrate_red_gam"/>
    <property type="match status" value="1"/>
</dbReference>
<feature type="domain" description="NarG-like" evidence="18">
    <location>
        <begin position="10"/>
        <end position="231"/>
    </location>
</feature>
<evidence type="ECO:0000256" key="10">
    <source>
        <dbReference type="ARBA" id="ARBA00023002"/>
    </source>
</evidence>
<keyword evidence="7" id="KW-0479">Metal-binding</keyword>
<dbReference type="RefSeq" id="WP_160336313.1">
    <property type="nucleotide sequence ID" value="NZ_CALPCR010000030.1"/>
</dbReference>
<name>A0A6L6YLY3_9BURK</name>
<dbReference type="FunFam" id="1.20.950.20:FF:000001">
    <property type="entry name" value="Respiratory nitrate reductase subunit gamma"/>
    <property type="match status" value="1"/>
</dbReference>
<dbReference type="GO" id="GO:0160182">
    <property type="term" value="F:nitrate reductase (quinone) activity"/>
    <property type="evidence" value="ECO:0007669"/>
    <property type="project" value="UniProtKB-EC"/>
</dbReference>
<keyword evidence="12" id="KW-0534">Nitrate assimilation</keyword>
<feature type="transmembrane region" description="Helical" evidence="17">
    <location>
        <begin position="96"/>
        <end position="119"/>
    </location>
</feature>
<comment type="caution">
    <text evidence="19">The sequence shown here is derived from an EMBL/GenBank/DDBJ whole genome shotgun (WGS) entry which is preliminary data.</text>
</comment>
<evidence type="ECO:0000256" key="13">
    <source>
        <dbReference type="ARBA" id="ARBA00023136"/>
    </source>
</evidence>
<dbReference type="InterPro" id="IPR023234">
    <property type="entry name" value="NarG-like_domain"/>
</dbReference>
<keyword evidence="3" id="KW-0813">Transport</keyword>
<protein>
    <recommendedName>
        <fullName evidence="2">nitrate reductase (quinone)</fullName>
        <ecNumber evidence="2">1.7.5.1</ecNumber>
    </recommendedName>
</protein>
<sequence>MSNWTLIWHYLIFGVLPYVVMAVLVVGSIARFVLAPYSWKSQSSEILDKRGLTLGANLFHLGVIFLFCGHCFGLFTPTWLLDDIGLTPRIHQMLEIIAGGLSALVAITGLLILTCRRLFNERVRTSSRPSDFLVLFLLIAVIVLGICCVINSYEYDRSGATIILFGEWVRGLFTFDPNAWQLILQVPDWQKWHIFTGLMIFLIVPFTRLIHIWSGYFTPFYLLRPHQIMRTNGKPMK</sequence>
<keyword evidence="4" id="KW-1003">Cell membrane</keyword>
<evidence type="ECO:0000256" key="8">
    <source>
        <dbReference type="ARBA" id="ARBA00022982"/>
    </source>
</evidence>
<dbReference type="GO" id="GO:0042128">
    <property type="term" value="P:nitrate assimilation"/>
    <property type="evidence" value="ECO:0007669"/>
    <property type="project" value="UniProtKB-KW"/>
</dbReference>
<dbReference type="EC" id="1.7.5.1" evidence="2"/>
<evidence type="ECO:0000256" key="11">
    <source>
        <dbReference type="ARBA" id="ARBA00023004"/>
    </source>
</evidence>
<keyword evidence="13 17" id="KW-0472">Membrane</keyword>
<feature type="transmembrane region" description="Helical" evidence="17">
    <location>
        <begin position="6"/>
        <end position="34"/>
    </location>
</feature>
<dbReference type="GO" id="GO:0046872">
    <property type="term" value="F:metal ion binding"/>
    <property type="evidence" value="ECO:0007669"/>
    <property type="project" value="UniProtKB-KW"/>
</dbReference>
<comment type="subunit">
    <text evidence="15">Dimer of heterotrimers each composed of an alpha, a beta and a gamma chain. Alpha and beta are catalytic chains; gamma chains are involved in binding the enzyme complex to the cytoplasmic membrane.</text>
</comment>
<keyword evidence="5 16" id="KW-0349">Heme</keyword>
<feature type="binding site" description="axial binding residue" evidence="16">
    <location>
        <position position="60"/>
    </location>
    <ligand>
        <name>heme b</name>
        <dbReference type="ChEBI" id="CHEBI:60344"/>
        <label>1</label>
    </ligand>
    <ligandPart>
        <name>Fe</name>
        <dbReference type="ChEBI" id="CHEBI:18248"/>
    </ligandPart>
</feature>
<dbReference type="InterPro" id="IPR003816">
    <property type="entry name" value="Nitrate_red_gam"/>
</dbReference>
<accession>A0A6L6YLY3</accession>
<evidence type="ECO:0000256" key="1">
    <source>
        <dbReference type="ARBA" id="ARBA00004651"/>
    </source>
</evidence>
<evidence type="ECO:0000256" key="4">
    <source>
        <dbReference type="ARBA" id="ARBA00022475"/>
    </source>
</evidence>
<keyword evidence="11 16" id="KW-0408">Iron</keyword>
<evidence type="ECO:0000256" key="12">
    <source>
        <dbReference type="ARBA" id="ARBA00023063"/>
    </source>
</evidence>
<dbReference type="OrthoDB" id="9788113at2"/>
<evidence type="ECO:0000256" key="16">
    <source>
        <dbReference type="PIRSR" id="PIRSR603816-1"/>
    </source>
</evidence>
<dbReference type="InterPro" id="IPR051936">
    <property type="entry name" value="Heme-iron_electron_transfer"/>
</dbReference>
<dbReference type="GO" id="GO:0009055">
    <property type="term" value="F:electron transfer activity"/>
    <property type="evidence" value="ECO:0007669"/>
    <property type="project" value="TreeGrafter"/>
</dbReference>
<evidence type="ECO:0000256" key="14">
    <source>
        <dbReference type="ARBA" id="ARBA00048294"/>
    </source>
</evidence>
<evidence type="ECO:0000256" key="15">
    <source>
        <dbReference type="ARBA" id="ARBA00063882"/>
    </source>
</evidence>
<keyword evidence="9 17" id="KW-1133">Transmembrane helix</keyword>
<feature type="transmembrane region" description="Helical" evidence="17">
    <location>
        <begin position="54"/>
        <end position="76"/>
    </location>
</feature>
<reference evidence="19 20" key="1">
    <citation type="submission" date="2019-12" db="EMBL/GenBank/DDBJ databases">
        <title>Microbes associate with the intestines of laboratory mice.</title>
        <authorList>
            <person name="Navarre W."/>
            <person name="Wong E."/>
        </authorList>
    </citation>
    <scope>NUCLEOTIDE SEQUENCE [LARGE SCALE GENOMIC DNA]</scope>
    <source>
        <strain evidence="19 20">NM82_D38</strain>
    </source>
</reference>
<feature type="binding site" description="axial binding residue" evidence="16">
    <location>
        <position position="211"/>
    </location>
    <ligand>
        <name>heme b</name>
        <dbReference type="ChEBI" id="CHEBI:60344"/>
        <label>1</label>
    </ligand>
    <ligandPart>
        <name>Fe</name>
        <dbReference type="ChEBI" id="CHEBI:18248"/>
    </ligandPart>
</feature>
<feature type="transmembrane region" description="Helical" evidence="17">
    <location>
        <begin position="131"/>
        <end position="153"/>
    </location>
</feature>
<feature type="binding site" description="axial binding residue" evidence="16">
    <location>
        <position position="70"/>
    </location>
    <ligand>
        <name>heme b</name>
        <dbReference type="ChEBI" id="CHEBI:60344"/>
        <label>1</label>
    </ligand>
    <ligandPart>
        <name>Fe</name>
        <dbReference type="ChEBI" id="CHEBI:18248"/>
    </ligandPart>
</feature>